<dbReference type="Proteomes" id="UP000248924">
    <property type="component" value="Unassembled WGS sequence"/>
</dbReference>
<sequence>RIPVVLASRTPAGPTLTRTYGFPGSERDLLTRGLIPAGWLHPYKARILLRALLTAPVKPQDIAPAFAVAGNLDGPASWPWPTPTPTGNPTEAATAHA</sequence>
<proteinExistence type="predicted"/>
<dbReference type="EMBL" id="POTY01000132">
    <property type="protein sequence ID" value="PZG15147.1"/>
    <property type="molecule type" value="Genomic_DNA"/>
</dbReference>
<dbReference type="PROSITE" id="PS51732">
    <property type="entry name" value="ASN_GLN_ASE_3"/>
    <property type="match status" value="1"/>
</dbReference>
<protein>
    <submittedName>
        <fullName evidence="3">L-asparaginase</fullName>
    </submittedName>
</protein>
<dbReference type="PIRSF" id="PIRSF001220">
    <property type="entry name" value="L-ASNase_gatD"/>
    <property type="match status" value="1"/>
</dbReference>
<keyword evidence="4" id="KW-1185">Reference proteome</keyword>
<evidence type="ECO:0000256" key="1">
    <source>
        <dbReference type="SAM" id="MobiDB-lite"/>
    </source>
</evidence>
<evidence type="ECO:0000313" key="3">
    <source>
        <dbReference type="EMBL" id="PZG15147.1"/>
    </source>
</evidence>
<accession>A0A2W2F0P6</accession>
<feature type="domain" description="Asparaginase/glutaminase C-terminal" evidence="2">
    <location>
        <begin position="2"/>
        <end position="66"/>
    </location>
</feature>
<dbReference type="InterPro" id="IPR040919">
    <property type="entry name" value="Asparaginase_C"/>
</dbReference>
<dbReference type="Pfam" id="PF17763">
    <property type="entry name" value="Asparaginase_C"/>
    <property type="match status" value="1"/>
</dbReference>
<dbReference type="GO" id="GO:0004067">
    <property type="term" value="F:asparaginase activity"/>
    <property type="evidence" value="ECO:0007669"/>
    <property type="project" value="UniProtKB-UniRule"/>
</dbReference>
<dbReference type="InterPro" id="IPR006034">
    <property type="entry name" value="Asparaginase/glutaminase-like"/>
</dbReference>
<name>A0A2W2F0P6_9ACTN</name>
<feature type="compositionally biased region" description="Low complexity" evidence="1">
    <location>
        <begin position="87"/>
        <end position="97"/>
    </location>
</feature>
<comment type="caution">
    <text evidence="3">The sequence shown here is derived from an EMBL/GenBank/DDBJ whole genome shotgun (WGS) entry which is preliminary data.</text>
</comment>
<dbReference type="InterPro" id="IPR036152">
    <property type="entry name" value="Asp/glu_Ase-like_sf"/>
</dbReference>
<dbReference type="PIRSF" id="PIRSF500176">
    <property type="entry name" value="L_ASNase"/>
    <property type="match status" value="1"/>
</dbReference>
<dbReference type="InterPro" id="IPR027473">
    <property type="entry name" value="L-asparaginase_C"/>
</dbReference>
<dbReference type="SUPFAM" id="SSF53774">
    <property type="entry name" value="Glutaminase/Asparaginase"/>
    <property type="match status" value="1"/>
</dbReference>
<evidence type="ECO:0000259" key="2">
    <source>
        <dbReference type="Pfam" id="PF17763"/>
    </source>
</evidence>
<feature type="non-terminal residue" evidence="3">
    <location>
        <position position="1"/>
    </location>
</feature>
<feature type="region of interest" description="Disordered" evidence="1">
    <location>
        <begin position="76"/>
        <end position="97"/>
    </location>
</feature>
<gene>
    <name evidence="3" type="ORF">C1I95_20115</name>
</gene>
<dbReference type="AlphaFoldDB" id="A0A2W2F0P6"/>
<evidence type="ECO:0000313" key="4">
    <source>
        <dbReference type="Proteomes" id="UP000248924"/>
    </source>
</evidence>
<reference evidence="3 4" key="1">
    <citation type="submission" date="2018-01" db="EMBL/GenBank/DDBJ databases">
        <title>Draft genome sequence of Jishengella sp. NA12.</title>
        <authorList>
            <person name="Sahin N."/>
            <person name="Ay H."/>
            <person name="Saygin H."/>
        </authorList>
    </citation>
    <scope>NUCLEOTIDE SEQUENCE [LARGE SCALE GENOMIC DNA]</scope>
    <source>
        <strain evidence="3 4">NA12</strain>
    </source>
</reference>
<dbReference type="Gene3D" id="3.40.50.40">
    <property type="match status" value="1"/>
</dbReference>
<organism evidence="3 4">
    <name type="scientific">Micromonospora craterilacus</name>
    <dbReference type="NCBI Taxonomy" id="1655439"/>
    <lineage>
        <taxon>Bacteria</taxon>
        <taxon>Bacillati</taxon>
        <taxon>Actinomycetota</taxon>
        <taxon>Actinomycetes</taxon>
        <taxon>Micromonosporales</taxon>
        <taxon>Micromonosporaceae</taxon>
        <taxon>Micromonospora</taxon>
    </lineage>
</organism>